<keyword evidence="6" id="KW-1185">Reference proteome</keyword>
<dbReference type="PRINTS" id="PR00036">
    <property type="entry name" value="HTHLACI"/>
</dbReference>
<keyword evidence="3" id="KW-0804">Transcription</keyword>
<gene>
    <name evidence="5" type="ORF">ACFFMS_14965</name>
</gene>
<sequence>MTQKTTIRDVAKYAGVSVATVSYVINGVNKVSDETKQRVLQAIQDLQYQPNFTAVSLSTNKSNMFGILIPLVEDTLAPVFAGNQYYSELISGIEYVSRKSGYDFLISGASNPNECRNWVTKRNLDGLLFLGSFPEKLYEEMKTLHTKIVLVDAYEEYSRLYHNIRMDDELGGYLAARHLAERGHSRIAFVAPGINNPIDRRRFLGFENALKEHHISVNPEWIFLSGDGAFQSGYNVGMRLMQSEATAAFATSDILALGMIKAIHEHNKEVPHDYSIVGFDDLIISQYSSPSLTTVRQDVFNKGAIAAQTLIDTVESKQPQAQTVTLPVELAVRDSTRFL</sequence>
<evidence type="ECO:0000256" key="1">
    <source>
        <dbReference type="ARBA" id="ARBA00023015"/>
    </source>
</evidence>
<dbReference type="PROSITE" id="PS50932">
    <property type="entry name" value="HTH_LACI_2"/>
    <property type="match status" value="1"/>
</dbReference>
<dbReference type="InterPro" id="IPR010982">
    <property type="entry name" value="Lambda_DNA-bd_dom_sf"/>
</dbReference>
<dbReference type="Proteomes" id="UP001589609">
    <property type="component" value="Unassembled WGS sequence"/>
</dbReference>
<dbReference type="Pfam" id="PF00356">
    <property type="entry name" value="LacI"/>
    <property type="match status" value="1"/>
</dbReference>
<evidence type="ECO:0000256" key="3">
    <source>
        <dbReference type="ARBA" id="ARBA00023163"/>
    </source>
</evidence>
<keyword evidence="2 5" id="KW-0238">DNA-binding</keyword>
<dbReference type="GO" id="GO:0003677">
    <property type="term" value="F:DNA binding"/>
    <property type="evidence" value="ECO:0007669"/>
    <property type="project" value="UniProtKB-KW"/>
</dbReference>
<dbReference type="InterPro" id="IPR000843">
    <property type="entry name" value="HTH_LacI"/>
</dbReference>
<evidence type="ECO:0000313" key="6">
    <source>
        <dbReference type="Proteomes" id="UP001589609"/>
    </source>
</evidence>
<accession>A0ABV5WH77</accession>
<keyword evidence="1" id="KW-0805">Transcription regulation</keyword>
<evidence type="ECO:0000259" key="4">
    <source>
        <dbReference type="PROSITE" id="PS50932"/>
    </source>
</evidence>
<dbReference type="InterPro" id="IPR046335">
    <property type="entry name" value="LacI/GalR-like_sensor"/>
</dbReference>
<dbReference type="CDD" id="cd01392">
    <property type="entry name" value="HTH_LacI"/>
    <property type="match status" value="1"/>
</dbReference>
<evidence type="ECO:0000313" key="5">
    <source>
        <dbReference type="EMBL" id="MFB9759710.1"/>
    </source>
</evidence>
<protein>
    <submittedName>
        <fullName evidence="5">LacI family DNA-binding transcriptional regulator</fullName>
    </submittedName>
</protein>
<dbReference type="SUPFAM" id="SSF47413">
    <property type="entry name" value="lambda repressor-like DNA-binding domains"/>
    <property type="match status" value="1"/>
</dbReference>
<dbReference type="SUPFAM" id="SSF53822">
    <property type="entry name" value="Periplasmic binding protein-like I"/>
    <property type="match status" value="1"/>
</dbReference>
<dbReference type="Pfam" id="PF13377">
    <property type="entry name" value="Peripla_BP_3"/>
    <property type="match status" value="1"/>
</dbReference>
<dbReference type="PANTHER" id="PTHR30146:SF109">
    <property type="entry name" value="HTH-TYPE TRANSCRIPTIONAL REGULATOR GALS"/>
    <property type="match status" value="1"/>
</dbReference>
<dbReference type="PANTHER" id="PTHR30146">
    <property type="entry name" value="LACI-RELATED TRANSCRIPTIONAL REPRESSOR"/>
    <property type="match status" value="1"/>
</dbReference>
<dbReference type="RefSeq" id="WP_379950062.1">
    <property type="nucleotide sequence ID" value="NZ_JBHMAF010000086.1"/>
</dbReference>
<dbReference type="Gene3D" id="3.40.50.2300">
    <property type="match status" value="2"/>
</dbReference>
<dbReference type="EMBL" id="JBHMAF010000086">
    <property type="protein sequence ID" value="MFB9759710.1"/>
    <property type="molecule type" value="Genomic_DNA"/>
</dbReference>
<dbReference type="SMART" id="SM00354">
    <property type="entry name" value="HTH_LACI"/>
    <property type="match status" value="1"/>
</dbReference>
<feature type="domain" description="HTH lacI-type" evidence="4">
    <location>
        <begin position="5"/>
        <end position="59"/>
    </location>
</feature>
<dbReference type="PROSITE" id="PS00356">
    <property type="entry name" value="HTH_LACI_1"/>
    <property type="match status" value="1"/>
</dbReference>
<dbReference type="CDD" id="cd06267">
    <property type="entry name" value="PBP1_LacI_sugar_binding-like"/>
    <property type="match status" value="1"/>
</dbReference>
<name>A0ABV5WH77_9BACI</name>
<evidence type="ECO:0000256" key="2">
    <source>
        <dbReference type="ARBA" id="ARBA00023125"/>
    </source>
</evidence>
<reference evidence="5 6" key="1">
    <citation type="submission" date="2024-09" db="EMBL/GenBank/DDBJ databases">
        <authorList>
            <person name="Sun Q."/>
            <person name="Mori K."/>
        </authorList>
    </citation>
    <scope>NUCLEOTIDE SEQUENCE [LARGE SCALE GENOMIC DNA]</scope>
    <source>
        <strain evidence="5 6">JCM 11201</strain>
    </source>
</reference>
<dbReference type="Gene3D" id="1.10.260.40">
    <property type="entry name" value="lambda repressor-like DNA-binding domains"/>
    <property type="match status" value="1"/>
</dbReference>
<comment type="caution">
    <text evidence="5">The sequence shown here is derived from an EMBL/GenBank/DDBJ whole genome shotgun (WGS) entry which is preliminary data.</text>
</comment>
<organism evidence="5 6">
    <name type="scientific">Ectobacillus funiculus</name>
    <dbReference type="NCBI Taxonomy" id="137993"/>
    <lineage>
        <taxon>Bacteria</taxon>
        <taxon>Bacillati</taxon>
        <taxon>Bacillota</taxon>
        <taxon>Bacilli</taxon>
        <taxon>Bacillales</taxon>
        <taxon>Bacillaceae</taxon>
        <taxon>Ectobacillus</taxon>
    </lineage>
</organism>
<proteinExistence type="predicted"/>
<dbReference type="InterPro" id="IPR028082">
    <property type="entry name" value="Peripla_BP_I"/>
</dbReference>